<evidence type="ECO:0000256" key="1">
    <source>
        <dbReference type="SAM" id="MobiDB-lite"/>
    </source>
</evidence>
<organism evidence="3 4">
    <name type="scientific">Nonomuraea dietziae</name>
    <dbReference type="NCBI Taxonomy" id="65515"/>
    <lineage>
        <taxon>Bacteria</taxon>
        <taxon>Bacillati</taxon>
        <taxon>Actinomycetota</taxon>
        <taxon>Actinomycetes</taxon>
        <taxon>Streptosporangiales</taxon>
        <taxon>Streptosporangiaceae</taxon>
        <taxon>Nonomuraea</taxon>
    </lineage>
</organism>
<dbReference type="GeneID" id="95386971"/>
<feature type="compositionally biased region" description="Pro residues" evidence="1">
    <location>
        <begin position="154"/>
        <end position="163"/>
    </location>
</feature>
<protein>
    <submittedName>
        <fullName evidence="3">Hemerythrin superfamily protein</fullName>
    </submittedName>
</protein>
<proteinExistence type="predicted"/>
<evidence type="ECO:0000259" key="2">
    <source>
        <dbReference type="Pfam" id="PF01814"/>
    </source>
</evidence>
<feature type="region of interest" description="Disordered" evidence="1">
    <location>
        <begin position="148"/>
        <end position="172"/>
    </location>
</feature>
<accession>A0A7W5UYN7</accession>
<dbReference type="EMBL" id="JACIBV010000001">
    <property type="protein sequence ID" value="MBB3724460.1"/>
    <property type="molecule type" value="Genomic_DNA"/>
</dbReference>
<keyword evidence="4" id="KW-1185">Reference proteome</keyword>
<dbReference type="AlphaFoldDB" id="A0A7W5UYN7"/>
<dbReference type="PANTHER" id="PTHR35585">
    <property type="entry name" value="HHE DOMAIN PROTEIN (AFU_ORTHOLOGUE AFUA_4G00730)"/>
    <property type="match status" value="1"/>
</dbReference>
<gene>
    <name evidence="3" type="ORF">FHR33_000320</name>
</gene>
<evidence type="ECO:0000313" key="3">
    <source>
        <dbReference type="EMBL" id="MBB3724460.1"/>
    </source>
</evidence>
<dbReference type="Proteomes" id="UP000579945">
    <property type="component" value="Unassembled WGS sequence"/>
</dbReference>
<dbReference type="InterPro" id="IPR012312">
    <property type="entry name" value="Hemerythrin-like"/>
</dbReference>
<reference evidence="3 4" key="1">
    <citation type="submission" date="2020-08" db="EMBL/GenBank/DDBJ databases">
        <title>Sequencing the genomes of 1000 actinobacteria strains.</title>
        <authorList>
            <person name="Klenk H.-P."/>
        </authorList>
    </citation>
    <scope>NUCLEOTIDE SEQUENCE [LARGE SCALE GENOMIC DNA]</scope>
    <source>
        <strain evidence="3 4">DSM 44320</strain>
    </source>
</reference>
<sequence>MSTPTGNDVIDVLTHDHREVEEMFTELEQLGTADVERRQKLTEKVIIELVRHSVAEEAYLYPAVRDILPDGDKLADRELAEHAQAEETMKQLERTDAGEPGHAELLARLMAEIRDHIAEEEGDLFLRLRSAASPEQLDELGRKVEAIKKVAPTRPHPAAPDTPPANKMMGPATGLIDRMRDALSGRGKD</sequence>
<comment type="caution">
    <text evidence="3">The sequence shown here is derived from an EMBL/GenBank/DDBJ whole genome shotgun (WGS) entry which is preliminary data.</text>
</comment>
<dbReference type="Pfam" id="PF01814">
    <property type="entry name" value="Hemerythrin"/>
    <property type="match status" value="1"/>
</dbReference>
<dbReference type="RefSeq" id="WP_183642454.1">
    <property type="nucleotide sequence ID" value="NZ_JACIBV010000001.1"/>
</dbReference>
<dbReference type="CDD" id="cd12108">
    <property type="entry name" value="Hr-like"/>
    <property type="match status" value="1"/>
</dbReference>
<feature type="domain" description="Hemerythrin-like" evidence="2">
    <location>
        <begin position="9"/>
        <end position="125"/>
    </location>
</feature>
<name>A0A7W5UYN7_9ACTN</name>
<dbReference type="Gene3D" id="1.20.120.520">
    <property type="entry name" value="nmb1532 protein domain like"/>
    <property type="match status" value="1"/>
</dbReference>
<evidence type="ECO:0000313" key="4">
    <source>
        <dbReference type="Proteomes" id="UP000579945"/>
    </source>
</evidence>
<dbReference type="PANTHER" id="PTHR35585:SF1">
    <property type="entry name" value="HHE DOMAIN PROTEIN (AFU_ORTHOLOGUE AFUA_4G00730)"/>
    <property type="match status" value="1"/>
</dbReference>